<sequence>MTVITNSHPVHYDLNNRTDYLAIDVFGSSRPSAGVPPPTSHAAVARRPARRAVIGGKLHSSCKLHLKAPLITARPEDYHDPMRHKNYMQFLGVGFIICRWEDL</sequence>
<dbReference type="EMBL" id="BGZK01000016">
    <property type="protein sequence ID" value="GBP05028.1"/>
    <property type="molecule type" value="Genomic_DNA"/>
</dbReference>
<dbReference type="AlphaFoldDB" id="A0A4C1SUY5"/>
<protein>
    <submittedName>
        <fullName evidence="1">Uncharacterized protein</fullName>
    </submittedName>
</protein>
<reference evidence="1 2" key="1">
    <citation type="journal article" date="2019" name="Commun. Biol.">
        <title>The bagworm genome reveals a unique fibroin gene that provides high tensile strength.</title>
        <authorList>
            <person name="Kono N."/>
            <person name="Nakamura H."/>
            <person name="Ohtoshi R."/>
            <person name="Tomita M."/>
            <person name="Numata K."/>
            <person name="Arakawa K."/>
        </authorList>
    </citation>
    <scope>NUCLEOTIDE SEQUENCE [LARGE SCALE GENOMIC DNA]</scope>
</reference>
<evidence type="ECO:0000313" key="1">
    <source>
        <dbReference type="EMBL" id="GBP05028.1"/>
    </source>
</evidence>
<comment type="caution">
    <text evidence="1">The sequence shown here is derived from an EMBL/GenBank/DDBJ whole genome shotgun (WGS) entry which is preliminary data.</text>
</comment>
<proteinExistence type="predicted"/>
<organism evidence="1 2">
    <name type="scientific">Eumeta variegata</name>
    <name type="common">Bagworm moth</name>
    <name type="synonym">Eumeta japonica</name>
    <dbReference type="NCBI Taxonomy" id="151549"/>
    <lineage>
        <taxon>Eukaryota</taxon>
        <taxon>Metazoa</taxon>
        <taxon>Ecdysozoa</taxon>
        <taxon>Arthropoda</taxon>
        <taxon>Hexapoda</taxon>
        <taxon>Insecta</taxon>
        <taxon>Pterygota</taxon>
        <taxon>Neoptera</taxon>
        <taxon>Endopterygota</taxon>
        <taxon>Lepidoptera</taxon>
        <taxon>Glossata</taxon>
        <taxon>Ditrysia</taxon>
        <taxon>Tineoidea</taxon>
        <taxon>Psychidae</taxon>
        <taxon>Oiketicinae</taxon>
        <taxon>Eumeta</taxon>
    </lineage>
</organism>
<name>A0A4C1SUY5_EUMVA</name>
<keyword evidence="2" id="KW-1185">Reference proteome</keyword>
<dbReference type="Proteomes" id="UP000299102">
    <property type="component" value="Unassembled WGS sequence"/>
</dbReference>
<gene>
    <name evidence="1" type="ORF">EVAR_3378_1</name>
</gene>
<evidence type="ECO:0000313" key="2">
    <source>
        <dbReference type="Proteomes" id="UP000299102"/>
    </source>
</evidence>
<accession>A0A4C1SUY5</accession>